<reference evidence="3" key="1">
    <citation type="submission" date="2016-10" db="EMBL/GenBank/DDBJ databases">
        <authorList>
            <person name="Varghese N."/>
            <person name="Submissions S."/>
        </authorList>
    </citation>
    <scope>NUCLEOTIDE SEQUENCE [LARGE SCALE GENOMIC DNA]</scope>
    <source>
        <strain evidence="3">DSM 23256</strain>
    </source>
</reference>
<sequence length="359" mass="39751">MWKKLERLFTRKTDHLLGIDIGTGAAKLAEVVFRRGHPLVMAVGMVDVPDGVMENGYIVDSAMLAQTLRQLLVVSGARARDAVFAVGGKSVFVREMLFPAMNEEELREAIKWDIEKYVPYEPDSYYYDFAVVGPGKSELEIKVLLVAAPRAIVDSITTVAKDLGLRPVAVDIEPLALYRTLEEAENALVIDIGCELSQVSVFQQGSLAVMRAIAVGGRRFTEVAASALDLEFGEAERFKRRQKGLLRRPDQEGEQSELHRQLELVVNDLAREVLRTAEYYQLQNKEVRIEKVLVCGGGSKLDNLSHHLAAQLGLPVYHQPFLPQLKIDGGIDPQYLKENFSQFAVAVGLAMRGGGLCSK</sequence>
<dbReference type="Proteomes" id="UP000243333">
    <property type="component" value="Unassembled WGS sequence"/>
</dbReference>
<dbReference type="RefSeq" id="WP_093687586.1">
    <property type="nucleotide sequence ID" value="NZ_FNBU01000002.1"/>
</dbReference>
<accession>A0A1G7I847</accession>
<dbReference type="SUPFAM" id="SSF53067">
    <property type="entry name" value="Actin-like ATPase domain"/>
    <property type="match status" value="2"/>
</dbReference>
<dbReference type="PIRSF" id="PIRSF019169">
    <property type="entry name" value="PilM"/>
    <property type="match status" value="1"/>
</dbReference>
<dbReference type="STRING" id="1123285.SAMN05660235_00393"/>
<dbReference type="OrthoDB" id="5291956at2"/>
<dbReference type="InterPro" id="IPR050696">
    <property type="entry name" value="FtsA/MreB"/>
</dbReference>
<name>A0A1G7I847_9FIRM</name>
<dbReference type="Gene3D" id="3.30.1490.300">
    <property type="match status" value="1"/>
</dbReference>
<dbReference type="InterPro" id="IPR003494">
    <property type="entry name" value="SHS2_FtsA"/>
</dbReference>
<dbReference type="PANTHER" id="PTHR32432:SF3">
    <property type="entry name" value="ETHANOLAMINE UTILIZATION PROTEIN EUTJ"/>
    <property type="match status" value="1"/>
</dbReference>
<dbReference type="AlphaFoldDB" id="A0A1G7I847"/>
<dbReference type="GO" id="GO:0051301">
    <property type="term" value="P:cell division"/>
    <property type="evidence" value="ECO:0007669"/>
    <property type="project" value="InterPro"/>
</dbReference>
<evidence type="ECO:0000259" key="1">
    <source>
        <dbReference type="SMART" id="SM00842"/>
    </source>
</evidence>
<proteinExistence type="predicted"/>
<gene>
    <name evidence="2" type="ORF">SAMN05660235_00393</name>
</gene>
<dbReference type="CDD" id="cd24049">
    <property type="entry name" value="ASKHA_NBD_PilM"/>
    <property type="match status" value="1"/>
</dbReference>
<feature type="domain" description="SHS2" evidence="1">
    <location>
        <begin position="16"/>
        <end position="181"/>
    </location>
</feature>
<dbReference type="InterPro" id="IPR043129">
    <property type="entry name" value="ATPase_NBD"/>
</dbReference>
<protein>
    <submittedName>
        <fullName evidence="2">Type IV pilus assembly protein PilM</fullName>
    </submittedName>
</protein>
<keyword evidence="3" id="KW-1185">Reference proteome</keyword>
<dbReference type="Gene3D" id="3.30.420.40">
    <property type="match status" value="2"/>
</dbReference>
<dbReference type="EMBL" id="FNBU01000002">
    <property type="protein sequence ID" value="SDF08880.1"/>
    <property type="molecule type" value="Genomic_DNA"/>
</dbReference>
<organism evidence="2 3">
    <name type="scientific">Sporolituus thermophilus DSM 23256</name>
    <dbReference type="NCBI Taxonomy" id="1123285"/>
    <lineage>
        <taxon>Bacteria</taxon>
        <taxon>Bacillati</taxon>
        <taxon>Bacillota</taxon>
        <taxon>Negativicutes</taxon>
        <taxon>Selenomonadales</taxon>
        <taxon>Sporomusaceae</taxon>
        <taxon>Sporolituus</taxon>
    </lineage>
</organism>
<evidence type="ECO:0000313" key="2">
    <source>
        <dbReference type="EMBL" id="SDF08880.1"/>
    </source>
</evidence>
<evidence type="ECO:0000313" key="3">
    <source>
        <dbReference type="Proteomes" id="UP000243333"/>
    </source>
</evidence>
<dbReference type="InterPro" id="IPR005883">
    <property type="entry name" value="PilM"/>
</dbReference>
<dbReference type="SMART" id="SM00842">
    <property type="entry name" value="FtsA"/>
    <property type="match status" value="1"/>
</dbReference>
<dbReference type="PANTHER" id="PTHR32432">
    <property type="entry name" value="CELL DIVISION PROTEIN FTSA-RELATED"/>
    <property type="match status" value="1"/>
</dbReference>
<dbReference type="Pfam" id="PF11104">
    <property type="entry name" value="PilM_2"/>
    <property type="match status" value="1"/>
</dbReference>
<dbReference type="NCBIfam" id="TIGR01175">
    <property type="entry name" value="pilM"/>
    <property type="match status" value="1"/>
</dbReference>